<dbReference type="Pfam" id="PF13517">
    <property type="entry name" value="FG-GAP_3"/>
    <property type="match status" value="2"/>
</dbReference>
<keyword evidence="3" id="KW-0732">Signal</keyword>
<dbReference type="InterPro" id="IPR007280">
    <property type="entry name" value="Peptidase_C_arc/bac"/>
</dbReference>
<dbReference type="PANTHER" id="PTHR21419:SF23">
    <property type="entry name" value="PROTEIN DEFECTIVE IN EXINE FORMATION 1"/>
    <property type="match status" value="1"/>
</dbReference>
<dbReference type="Gene3D" id="2.130.10.10">
    <property type="entry name" value="YVTN repeat-like/Quinoprotein amine dehydrogenase"/>
    <property type="match status" value="2"/>
</dbReference>
<proteinExistence type="predicted"/>
<evidence type="ECO:0000259" key="6">
    <source>
        <dbReference type="Pfam" id="PF04151"/>
    </source>
</evidence>
<evidence type="ECO:0000256" key="4">
    <source>
        <dbReference type="ARBA" id="ARBA00022989"/>
    </source>
</evidence>
<sequence length="716" mass="77709">MKTILTGLVVISTIQTSLYADDSYEPNNSFETAKSVTKGTYSLSGLDEDWFKVELHTGNVSLTMTPKNSADLNMVLINSDGLDISANFATGTETINYNILYSGTYYIKVFPTTVETTDYTLKIDYEASTGWEKVLDFGPIRNASVALYDIDNDGKDEIFIGTSKALDADKNEIRPAGLICLEDDGTIKWTKTFPALYDIKLGKTYNTTSVTGTPVFSDIDGDASIDILIGVGADSFGDGGAGVVGQPGDKGGLYALDANGNIKWYFQTLDIAEGPDGRPDGVYGSPVVYDIDKDGQKDIILTSWDQHVSILDAKTGTLKLRQTLADTIWSTPLVADINNDGVSEILVTGDITANPQAQTQTGGVFHVLSADGTQNIAGFNQPFANPQYEMLRGKFEDQPLWSSPVVGDIDKDGFLEIVYGTGNYFTDGRGEYIRVWNHDGTEKFVLPTNGRTLATPLVTDINNDGSLDIVASTLNGYIFAWDANGNQILQYKSEYGNPIFSSPIAMDTNGDGNLEIVYVDGAQINIINTQGQKLNDDLAMIVQQYNGTPIVKDIDNDGSVDIVSGGTTLSKDQAVVSKWSLKGSTAGRVGREQLIGSTQQIREFVKRIYKEVLSRESDAGGLNYWADELVTGIGAGSDIARGFINSSEFTTLNLSNSEYVTVLYKTFFGREADTAGFNEWLAQLNSGISKEEVLNGFLYSPEFGNLCRSYGIIPVK</sequence>
<dbReference type="AlphaFoldDB" id="A0A1W1BQT2"/>
<dbReference type="InterPro" id="IPR013517">
    <property type="entry name" value="FG-GAP"/>
</dbReference>
<evidence type="ECO:0000259" key="7">
    <source>
        <dbReference type="Pfam" id="PF13946"/>
    </source>
</evidence>
<dbReference type="Gene3D" id="2.60.120.380">
    <property type="match status" value="1"/>
</dbReference>
<dbReference type="Gene3D" id="1.10.3130.20">
    <property type="entry name" value="Phycobilisome linker domain"/>
    <property type="match status" value="1"/>
</dbReference>
<dbReference type="Pfam" id="PF13946">
    <property type="entry name" value="DUF4214"/>
    <property type="match status" value="1"/>
</dbReference>
<dbReference type="InterPro" id="IPR025282">
    <property type="entry name" value="DUF4214"/>
</dbReference>
<evidence type="ECO:0000256" key="2">
    <source>
        <dbReference type="ARBA" id="ARBA00022692"/>
    </source>
</evidence>
<keyword evidence="4" id="KW-1133">Transmembrane helix</keyword>
<dbReference type="EMBL" id="FPHG01000029">
    <property type="protein sequence ID" value="SFV55930.1"/>
    <property type="molecule type" value="Genomic_DNA"/>
</dbReference>
<dbReference type="InterPro" id="IPR015943">
    <property type="entry name" value="WD40/YVTN_repeat-like_dom_sf"/>
</dbReference>
<dbReference type="Pfam" id="PF04151">
    <property type="entry name" value="PPC"/>
    <property type="match status" value="1"/>
</dbReference>
<keyword evidence="2" id="KW-0812">Transmembrane</keyword>
<dbReference type="InterPro" id="IPR028994">
    <property type="entry name" value="Integrin_alpha_N"/>
</dbReference>
<evidence type="ECO:0000256" key="5">
    <source>
        <dbReference type="ARBA" id="ARBA00023136"/>
    </source>
</evidence>
<reference evidence="8" key="1">
    <citation type="submission" date="2016-10" db="EMBL/GenBank/DDBJ databases">
        <authorList>
            <person name="de Groot N.N."/>
        </authorList>
    </citation>
    <scope>NUCLEOTIDE SEQUENCE</scope>
</reference>
<dbReference type="PANTHER" id="PTHR21419">
    <property type="match status" value="1"/>
</dbReference>
<evidence type="ECO:0000313" key="8">
    <source>
        <dbReference type="EMBL" id="SFV55930.1"/>
    </source>
</evidence>
<gene>
    <name evidence="8" type="ORF">MNB_SV-9-178</name>
</gene>
<keyword evidence="5" id="KW-0472">Membrane</keyword>
<accession>A0A1W1BQT2</accession>
<name>A0A1W1BQT2_9ZZZZ</name>
<organism evidence="8">
    <name type="scientific">hydrothermal vent metagenome</name>
    <dbReference type="NCBI Taxonomy" id="652676"/>
    <lineage>
        <taxon>unclassified sequences</taxon>
        <taxon>metagenomes</taxon>
        <taxon>ecological metagenomes</taxon>
    </lineage>
</organism>
<protein>
    <submittedName>
        <fullName evidence="8">Rhs-family protein</fullName>
    </submittedName>
</protein>
<dbReference type="GO" id="GO:0016020">
    <property type="term" value="C:membrane"/>
    <property type="evidence" value="ECO:0007669"/>
    <property type="project" value="UniProtKB-SubCell"/>
</dbReference>
<evidence type="ECO:0000256" key="1">
    <source>
        <dbReference type="ARBA" id="ARBA00004167"/>
    </source>
</evidence>
<dbReference type="InterPro" id="IPR038255">
    <property type="entry name" value="PBS_linker_sf"/>
</dbReference>
<comment type="subcellular location">
    <subcellularLocation>
        <location evidence="1">Membrane</location>
        <topology evidence="1">Single-pass membrane protein</topology>
    </subcellularLocation>
</comment>
<feature type="domain" description="Peptidase C-terminal archaeal/bacterial" evidence="6">
    <location>
        <begin position="47"/>
        <end position="110"/>
    </location>
</feature>
<evidence type="ECO:0000256" key="3">
    <source>
        <dbReference type="ARBA" id="ARBA00022729"/>
    </source>
</evidence>
<dbReference type="SUPFAM" id="SSF89260">
    <property type="entry name" value="Collagen-binding domain"/>
    <property type="match status" value="1"/>
</dbReference>
<dbReference type="SUPFAM" id="SSF69318">
    <property type="entry name" value="Integrin alpha N-terminal domain"/>
    <property type="match status" value="1"/>
</dbReference>
<feature type="domain" description="DUF4214" evidence="7">
    <location>
        <begin position="640"/>
        <end position="706"/>
    </location>
</feature>
<dbReference type="InterPro" id="IPR045232">
    <property type="entry name" value="FAM234"/>
</dbReference>